<dbReference type="Proteomes" id="UP000248340">
    <property type="component" value="Unassembled WGS sequence"/>
</dbReference>
<dbReference type="Gene3D" id="3.10.450.50">
    <property type="match status" value="1"/>
</dbReference>
<gene>
    <name evidence="2" type="ORF">BO82DRAFT_359228</name>
</gene>
<dbReference type="EMBL" id="KZ821760">
    <property type="protein sequence ID" value="PYH76347.1"/>
    <property type="molecule type" value="Genomic_DNA"/>
</dbReference>
<proteinExistence type="predicted"/>
<name>A0A319BVU3_9EURO</name>
<dbReference type="VEuPathDB" id="FungiDB:BO82DRAFT_359228"/>
<feature type="domain" description="SnoaL-like" evidence="1">
    <location>
        <begin position="17"/>
        <end position="139"/>
    </location>
</feature>
<dbReference type="RefSeq" id="XP_025486547.1">
    <property type="nucleotide sequence ID" value="XM_025636521.1"/>
</dbReference>
<organism evidence="2 3">
    <name type="scientific">Aspergillus uvarum CBS 121591</name>
    <dbReference type="NCBI Taxonomy" id="1448315"/>
    <lineage>
        <taxon>Eukaryota</taxon>
        <taxon>Fungi</taxon>
        <taxon>Dikarya</taxon>
        <taxon>Ascomycota</taxon>
        <taxon>Pezizomycotina</taxon>
        <taxon>Eurotiomycetes</taxon>
        <taxon>Eurotiomycetidae</taxon>
        <taxon>Eurotiales</taxon>
        <taxon>Aspergillaceae</taxon>
        <taxon>Aspergillus</taxon>
        <taxon>Aspergillus subgen. Circumdati</taxon>
    </lineage>
</organism>
<sequence>MAEIQQVLQELNRRLSTLEVKDAIWTFMCRYCKVCDEHDWEAFGNMFAEDGIMEYGPWGPIQGPANIAKATSAEKIFAYQEHSLSNMSIEVISPDEAKATSLFTFYGCPDLEAPFQYCAKGGVYNLHFRRLKEEWKIVRHHLSPGWSHGEKVTEDFAAAVANIKK</sequence>
<dbReference type="GeneID" id="37139262"/>
<protein>
    <recommendedName>
        <fullName evidence="1">SnoaL-like domain-containing protein</fullName>
    </recommendedName>
</protein>
<dbReference type="InterPro" id="IPR032710">
    <property type="entry name" value="NTF2-like_dom_sf"/>
</dbReference>
<reference evidence="2 3" key="1">
    <citation type="submission" date="2016-12" db="EMBL/GenBank/DDBJ databases">
        <title>The genomes of Aspergillus section Nigri reveals drivers in fungal speciation.</title>
        <authorList>
            <consortium name="DOE Joint Genome Institute"/>
            <person name="Vesth T.C."/>
            <person name="Nybo J."/>
            <person name="Theobald S."/>
            <person name="Brandl J."/>
            <person name="Frisvad J.C."/>
            <person name="Nielsen K.F."/>
            <person name="Lyhne E.K."/>
            <person name="Kogle M.E."/>
            <person name="Kuo A."/>
            <person name="Riley R."/>
            <person name="Clum A."/>
            <person name="Nolan M."/>
            <person name="Lipzen A."/>
            <person name="Salamov A."/>
            <person name="Henrissat B."/>
            <person name="Wiebenga A."/>
            <person name="De Vries R.P."/>
            <person name="Grigoriev I.V."/>
            <person name="Mortensen U.H."/>
            <person name="Andersen M.R."/>
            <person name="Baker S.E."/>
        </authorList>
    </citation>
    <scope>NUCLEOTIDE SEQUENCE [LARGE SCALE GENOMIC DNA]</scope>
    <source>
        <strain evidence="2 3">CBS 121591</strain>
    </source>
</reference>
<evidence type="ECO:0000313" key="2">
    <source>
        <dbReference type="EMBL" id="PYH76347.1"/>
    </source>
</evidence>
<dbReference type="InterPro" id="IPR037401">
    <property type="entry name" value="SnoaL-like"/>
</dbReference>
<dbReference type="CDD" id="cd00531">
    <property type="entry name" value="NTF2_like"/>
    <property type="match status" value="1"/>
</dbReference>
<dbReference type="AlphaFoldDB" id="A0A319BVU3"/>
<keyword evidence="3" id="KW-1185">Reference proteome</keyword>
<dbReference type="Pfam" id="PF13577">
    <property type="entry name" value="SnoaL_4"/>
    <property type="match status" value="1"/>
</dbReference>
<accession>A0A319BVU3</accession>
<dbReference type="SUPFAM" id="SSF54427">
    <property type="entry name" value="NTF2-like"/>
    <property type="match status" value="1"/>
</dbReference>
<dbReference type="OrthoDB" id="4378714at2759"/>
<dbReference type="STRING" id="1448315.A0A319BVU3"/>
<evidence type="ECO:0000313" key="3">
    <source>
        <dbReference type="Proteomes" id="UP000248340"/>
    </source>
</evidence>
<evidence type="ECO:0000259" key="1">
    <source>
        <dbReference type="Pfam" id="PF13577"/>
    </source>
</evidence>